<dbReference type="Pfam" id="PF23283">
    <property type="entry name" value="D8C_UMOD"/>
    <property type="match status" value="3"/>
</dbReference>
<name>A0ABR0Y2N5_HUSHU</name>
<evidence type="ECO:0000256" key="1">
    <source>
        <dbReference type="ARBA" id="ARBA00022729"/>
    </source>
</evidence>
<keyword evidence="2" id="KW-1015">Disulfide bond</keyword>
<dbReference type="Proteomes" id="UP001369086">
    <property type="component" value="Unassembled WGS sequence"/>
</dbReference>
<evidence type="ECO:0000313" key="4">
    <source>
        <dbReference type="EMBL" id="KAK6466754.1"/>
    </source>
</evidence>
<dbReference type="InterPro" id="IPR057774">
    <property type="entry name" value="D8C_UMOD/GP2/OIT3-like"/>
</dbReference>
<sequence length="423" mass="47363">ADPCQQYNVLDEPWRSTHFPVSPSSDPKCDRDLNGWYRFLVNESVRMPEACVPEYSCGTHAPMWINGTHPLETDGIVSRQSCGKWSSSCCYFTTTVHIKACPGNYHVYKFQGTPGCNLAYCAEYNPTITALQTVPRSCLNQPCLSGQDCITDSCVDPCQQYNVLDEPWRSTHFPVSPSSDPKCDRDLNGWYRFLVNDRVRMPEACVPEYSCGTHAPMWINGTHPLETNGIVSRQSCGKWSSSCCYFKTTVHIKACPGNYHVYKFQGTPGCFNQPCLSGQDCITDSCVDPCQQYNVLDEPWRSTHFPVSSSSVPKCDRDLNGWYRFLVNESVRMPETCVPEYSCGTHAPMWINGTHPLETDGIVSRQSCGKWSSNCCYFKTTVHIKACPGNYHVYKFQGTPGCNLAYCAGTVIRIAATLLTNAK</sequence>
<accession>A0ABR0Y2N5</accession>
<evidence type="ECO:0000259" key="3">
    <source>
        <dbReference type="Pfam" id="PF23283"/>
    </source>
</evidence>
<evidence type="ECO:0000313" key="5">
    <source>
        <dbReference type="Proteomes" id="UP001369086"/>
    </source>
</evidence>
<dbReference type="PANTHER" id="PTHR36191">
    <property type="entry name" value="ENDO/EXONUCLEASE/PHOSPHATASE DOMAIN-CONTAINING PROTEIN-RELATED"/>
    <property type="match status" value="1"/>
</dbReference>
<dbReference type="EMBL" id="JAHFZB010000053">
    <property type="protein sequence ID" value="KAK6466754.1"/>
    <property type="molecule type" value="Genomic_DNA"/>
</dbReference>
<feature type="non-terminal residue" evidence="4">
    <location>
        <position position="1"/>
    </location>
</feature>
<reference evidence="4 5" key="1">
    <citation type="submission" date="2021-05" db="EMBL/GenBank/DDBJ databases">
        <authorList>
            <person name="Zahm M."/>
            <person name="Klopp C."/>
            <person name="Cabau C."/>
            <person name="Kuhl H."/>
            <person name="Suciu R."/>
            <person name="Ciorpac M."/>
            <person name="Holostenco D."/>
            <person name="Gessner J."/>
            <person name="Wuertz S."/>
            <person name="Hohne C."/>
            <person name="Stock M."/>
            <person name="Gislard M."/>
            <person name="Lluch J."/>
            <person name="Milhes M."/>
            <person name="Lampietro C."/>
            <person name="Lopez Roques C."/>
            <person name="Donnadieu C."/>
            <person name="Du K."/>
            <person name="Schartl M."/>
            <person name="Guiguen Y."/>
        </authorList>
    </citation>
    <scope>NUCLEOTIDE SEQUENCE [LARGE SCALE GENOMIC DNA]</scope>
    <source>
        <strain evidence="4">Hh-F2</strain>
        <tissue evidence="4">Blood</tissue>
    </source>
</reference>
<keyword evidence="5" id="KW-1185">Reference proteome</keyword>
<keyword evidence="1" id="KW-0732">Signal</keyword>
<evidence type="ECO:0000256" key="2">
    <source>
        <dbReference type="ARBA" id="ARBA00023157"/>
    </source>
</evidence>
<organism evidence="4 5">
    <name type="scientific">Huso huso</name>
    <name type="common">Beluga</name>
    <name type="synonym">Acipenser huso</name>
    <dbReference type="NCBI Taxonomy" id="61971"/>
    <lineage>
        <taxon>Eukaryota</taxon>
        <taxon>Metazoa</taxon>
        <taxon>Chordata</taxon>
        <taxon>Craniata</taxon>
        <taxon>Vertebrata</taxon>
        <taxon>Euteleostomi</taxon>
        <taxon>Actinopterygii</taxon>
        <taxon>Chondrostei</taxon>
        <taxon>Acipenseriformes</taxon>
        <taxon>Acipenseridae</taxon>
        <taxon>Huso</taxon>
    </lineage>
</organism>
<feature type="domain" description="UMOD/GP2/OIT3-like D8C" evidence="3">
    <location>
        <begin position="323"/>
        <end position="408"/>
    </location>
</feature>
<feature type="domain" description="UMOD/GP2/OIT3-like D8C" evidence="3">
    <location>
        <begin position="191"/>
        <end position="270"/>
    </location>
</feature>
<proteinExistence type="predicted"/>
<feature type="domain" description="UMOD/GP2/OIT3-like D8C" evidence="3">
    <location>
        <begin position="37"/>
        <end position="122"/>
    </location>
</feature>
<comment type="caution">
    <text evidence="4">The sequence shown here is derived from an EMBL/GenBank/DDBJ whole genome shotgun (WGS) entry which is preliminary data.</text>
</comment>
<protein>
    <recommendedName>
        <fullName evidence="3">UMOD/GP2/OIT3-like D8C domain-containing protein</fullName>
    </recommendedName>
</protein>
<gene>
    <name evidence="4" type="ORF">HHUSO_G35868</name>
</gene>
<dbReference type="PANTHER" id="PTHR36191:SF4">
    <property type="entry name" value="VWFD DOMAIN-CONTAINING PROTEIN"/>
    <property type="match status" value="1"/>
</dbReference>